<dbReference type="InterPro" id="IPR040692">
    <property type="entry name" value="UGGT_TRXL_3"/>
</dbReference>
<dbReference type="PANTHER" id="PTHR11226">
    <property type="entry name" value="UDP-GLUCOSE GLYCOPROTEIN:GLUCOSYLTRANSFERASE"/>
    <property type="match status" value="1"/>
</dbReference>
<reference evidence="6" key="1">
    <citation type="journal article" date="2020" name="Fungal Divers.">
        <title>Resolving the Mortierellaceae phylogeny through synthesis of multi-gene phylogenetics and phylogenomics.</title>
        <authorList>
            <person name="Vandepol N."/>
            <person name="Liber J."/>
            <person name="Desiro A."/>
            <person name="Na H."/>
            <person name="Kennedy M."/>
            <person name="Barry K."/>
            <person name="Grigoriev I.V."/>
            <person name="Miller A.N."/>
            <person name="O'Donnell K."/>
            <person name="Stajich J.E."/>
            <person name="Bonito G."/>
        </authorList>
    </citation>
    <scope>NUCLEOTIDE SEQUENCE</scope>
    <source>
        <strain evidence="6">BC1065</strain>
    </source>
</reference>
<name>A0A9P6TYD9_9FUNG</name>
<feature type="coiled-coil region" evidence="1">
    <location>
        <begin position="389"/>
        <end position="416"/>
    </location>
</feature>
<evidence type="ECO:0000256" key="2">
    <source>
        <dbReference type="SAM" id="SignalP"/>
    </source>
</evidence>
<dbReference type="InterPro" id="IPR040694">
    <property type="entry name" value="UGGT_TRXL_2"/>
</dbReference>
<feature type="domain" description="UGGT thioredoxin-like" evidence="4">
    <location>
        <begin position="296"/>
        <end position="409"/>
    </location>
</feature>
<protein>
    <submittedName>
        <fullName evidence="6">Uncharacterized protein</fullName>
    </submittedName>
</protein>
<feature type="signal peptide" evidence="2">
    <location>
        <begin position="1"/>
        <end position="25"/>
    </location>
</feature>
<dbReference type="Pfam" id="PF18401">
    <property type="entry name" value="Thioredoxin_13"/>
    <property type="match status" value="1"/>
</dbReference>
<dbReference type="PANTHER" id="PTHR11226:SF0">
    <property type="entry name" value="UDP-GLUCOSE:GLYCOPROTEIN GLUCOSYLTRANSFERASE"/>
    <property type="match status" value="1"/>
</dbReference>
<organism evidence="6 7">
    <name type="scientific">Actinomortierella ambigua</name>
    <dbReference type="NCBI Taxonomy" id="1343610"/>
    <lineage>
        <taxon>Eukaryota</taxon>
        <taxon>Fungi</taxon>
        <taxon>Fungi incertae sedis</taxon>
        <taxon>Mucoromycota</taxon>
        <taxon>Mortierellomycotina</taxon>
        <taxon>Mortierellomycetes</taxon>
        <taxon>Mortierellales</taxon>
        <taxon>Mortierellaceae</taxon>
        <taxon>Actinomortierella</taxon>
    </lineage>
</organism>
<dbReference type="AlphaFoldDB" id="A0A9P6TYD9"/>
<evidence type="ECO:0000259" key="4">
    <source>
        <dbReference type="Pfam" id="PF18401"/>
    </source>
</evidence>
<keyword evidence="1" id="KW-0175">Coiled coil</keyword>
<feature type="domain" description="UGGT thioredoxin-like" evidence="5">
    <location>
        <begin position="433"/>
        <end position="560"/>
    </location>
</feature>
<dbReference type="InterPro" id="IPR040693">
    <property type="entry name" value="UGGT_TRXL_1"/>
</dbReference>
<dbReference type="OrthoDB" id="27683at2759"/>
<feature type="chain" id="PRO_5040293620" evidence="2">
    <location>
        <begin position="26"/>
        <end position="575"/>
    </location>
</feature>
<keyword evidence="2" id="KW-0732">Signal</keyword>
<evidence type="ECO:0000259" key="5">
    <source>
        <dbReference type="Pfam" id="PF18402"/>
    </source>
</evidence>
<gene>
    <name evidence="6" type="ORF">DFQ27_008838</name>
</gene>
<dbReference type="GO" id="GO:0051082">
    <property type="term" value="F:unfolded protein binding"/>
    <property type="evidence" value="ECO:0007669"/>
    <property type="project" value="TreeGrafter"/>
</dbReference>
<evidence type="ECO:0000259" key="3">
    <source>
        <dbReference type="Pfam" id="PF18400"/>
    </source>
</evidence>
<dbReference type="GO" id="GO:0018279">
    <property type="term" value="P:protein N-linked glycosylation via asparagine"/>
    <property type="evidence" value="ECO:0007669"/>
    <property type="project" value="TreeGrafter"/>
</dbReference>
<dbReference type="Pfam" id="PF18400">
    <property type="entry name" value="Thioredoxin_12"/>
    <property type="match status" value="1"/>
</dbReference>
<feature type="domain" description="UGGT thioredoxin-like" evidence="3">
    <location>
        <begin position="41"/>
        <end position="237"/>
    </location>
</feature>
<evidence type="ECO:0000313" key="7">
    <source>
        <dbReference type="Proteomes" id="UP000807716"/>
    </source>
</evidence>
<dbReference type="EMBL" id="JAAAJB010000765">
    <property type="protein sequence ID" value="KAG0251320.1"/>
    <property type="molecule type" value="Genomic_DNA"/>
</dbReference>
<accession>A0A9P6TYD9</accession>
<evidence type="ECO:0000256" key="1">
    <source>
        <dbReference type="SAM" id="Coils"/>
    </source>
</evidence>
<proteinExistence type="predicted"/>
<dbReference type="Pfam" id="PF18402">
    <property type="entry name" value="Thioredoxin_14"/>
    <property type="match status" value="1"/>
</dbReference>
<dbReference type="GO" id="GO:0005783">
    <property type="term" value="C:endoplasmic reticulum"/>
    <property type="evidence" value="ECO:0007669"/>
    <property type="project" value="TreeGrafter"/>
</dbReference>
<dbReference type="Proteomes" id="UP000807716">
    <property type="component" value="Unassembled WGS sequence"/>
</dbReference>
<keyword evidence="7" id="KW-1185">Reference proteome</keyword>
<sequence length="575" mass="64829">MRVLGPKLRSIGLALTLVAASVASGASSPPVTVSIHTPWAAPPLLLEILESVAVENRTAYYPLLKQLTAPSFLSQATTPKSLYEQSLKVIHDFSHVTKDALATLKLSLAIHSASAGIQAHYQLYNSIIVPERSKEPDFDPACPVWVDWYGRQVCDLQELKSIVSSGLKQYRGSIKAPTIMELDRVLPSNEPYDLFTVLYANVLDPAFVPFHQYLTQLAEEHGLRHSLRYIPASDHASQGHLSLAGFGAELALKNTDYLVIDDRDLGHDLGMQSSQKVLKQVESEADLNLGDDETPAVEPLTEGQLKGLGVSVAQHVLESKDPLNMLVKLTRDLPKYQLKVLKPEIKSDIQQEISTNSAYYGRDERNRVWLNGQTIPHHKMNPFNLLRILRRERRAIENFKTLLRSEENALKRFRDLLIDSSIEMQESTSTVVFDVRDTTQNEHGSVVTWLNDLSTDKRYVDAGWGEELYALYQPARMGSFPEIRKNYINALFALDLSSPESMELIVTELANFVQHLVPVRFGVLPLIRSENGDDLKVAMLWRHILNRNGLKAGLDFFRKVKFYDELQMRPDGKRR</sequence>
<dbReference type="GO" id="GO:0036503">
    <property type="term" value="P:ERAD pathway"/>
    <property type="evidence" value="ECO:0007669"/>
    <property type="project" value="TreeGrafter"/>
</dbReference>
<dbReference type="InterPro" id="IPR009448">
    <property type="entry name" value="UDP-g_GGtrans"/>
</dbReference>
<evidence type="ECO:0000313" key="6">
    <source>
        <dbReference type="EMBL" id="KAG0251320.1"/>
    </source>
</evidence>
<comment type="caution">
    <text evidence="6">The sequence shown here is derived from an EMBL/GenBank/DDBJ whole genome shotgun (WGS) entry which is preliminary data.</text>
</comment>
<dbReference type="GO" id="GO:0003980">
    <property type="term" value="F:UDP-glucose:glycoprotein glucosyltransferase activity"/>
    <property type="evidence" value="ECO:0007669"/>
    <property type="project" value="InterPro"/>
</dbReference>